<proteinExistence type="predicted"/>
<sequence length="97" mass="10730">MKINVNKDMLPVIRIVSVSALPRIFSAFSWLFSPKVIEIRDAEPAPINKPNAISRIIKGKVSARPDMANGPTPCPINILSTILYKDMTTIPTIEGRE</sequence>
<reference evidence="1" key="1">
    <citation type="submission" date="2019-08" db="EMBL/GenBank/DDBJ databases">
        <authorList>
            <person name="Kucharzyk K."/>
            <person name="Murdoch R.W."/>
            <person name="Higgins S."/>
            <person name="Loffler F."/>
        </authorList>
    </citation>
    <scope>NUCLEOTIDE SEQUENCE</scope>
</reference>
<dbReference type="EMBL" id="VSSQ01025596">
    <property type="protein sequence ID" value="MPM73828.1"/>
    <property type="molecule type" value="Genomic_DNA"/>
</dbReference>
<name>A0A645CA97_9ZZZZ</name>
<organism evidence="1">
    <name type="scientific">bioreactor metagenome</name>
    <dbReference type="NCBI Taxonomy" id="1076179"/>
    <lineage>
        <taxon>unclassified sequences</taxon>
        <taxon>metagenomes</taxon>
        <taxon>ecological metagenomes</taxon>
    </lineage>
</organism>
<gene>
    <name evidence="1" type="ORF">SDC9_120813</name>
</gene>
<dbReference type="AlphaFoldDB" id="A0A645CA97"/>
<comment type="caution">
    <text evidence="1">The sequence shown here is derived from an EMBL/GenBank/DDBJ whole genome shotgun (WGS) entry which is preliminary data.</text>
</comment>
<evidence type="ECO:0000313" key="1">
    <source>
        <dbReference type="EMBL" id="MPM73828.1"/>
    </source>
</evidence>
<accession>A0A645CA97</accession>
<protein>
    <submittedName>
        <fullName evidence="1">Uncharacterized protein</fullName>
    </submittedName>
</protein>